<evidence type="ECO:0000256" key="1">
    <source>
        <dbReference type="SAM" id="MobiDB-lite"/>
    </source>
</evidence>
<evidence type="ECO:0000313" key="3">
    <source>
        <dbReference type="EMBL" id="KAK0157530.1"/>
    </source>
</evidence>
<feature type="compositionally biased region" description="Basic residues" evidence="1">
    <location>
        <begin position="228"/>
        <end position="237"/>
    </location>
</feature>
<dbReference type="Proteomes" id="UP001168990">
    <property type="component" value="Unassembled WGS sequence"/>
</dbReference>
<feature type="compositionally biased region" description="Polar residues" evidence="1">
    <location>
        <begin position="217"/>
        <end position="227"/>
    </location>
</feature>
<sequence length="237" mass="28211">MEWSNSLSVNLINLYREHECLWNPLDDDYKSKLKKTEAWNEISEIMECEVIEVRKKMESLLSSFRRERQKQTEFSRGDENFEPTWFAFKHMTFLMDKFTPKNQKNFEEYYIKSSNDNQEEESLVETEELDEIQDKDKQETEESPEQITKKNSNFKLLKRNSYAKTGVAMRNARDDSTIYGEHVAGKHRKYSDHTKSIIEHLIGDILFNADMGHYESHNYSLPSGSQNRKSRNKRKLN</sequence>
<name>A0AA39EXR0_9HYME</name>
<dbReference type="PANTHER" id="PTHR21505">
    <property type="entry name" value="MADF DOMAIN-CONTAINING PROTEIN-RELATED"/>
    <property type="match status" value="1"/>
</dbReference>
<dbReference type="EMBL" id="JAQQBS010001425">
    <property type="protein sequence ID" value="KAK0157530.1"/>
    <property type="molecule type" value="Genomic_DNA"/>
</dbReference>
<reference evidence="3" key="1">
    <citation type="journal article" date="2023" name="bioRxiv">
        <title>Scaffold-level genome assemblies of two parasitoid biocontrol wasps reveal the parthenogenesis mechanism and an associated novel virus.</title>
        <authorList>
            <person name="Inwood S."/>
            <person name="Skelly J."/>
            <person name="Guhlin J."/>
            <person name="Harrop T."/>
            <person name="Goldson S."/>
            <person name="Dearden P."/>
        </authorList>
    </citation>
    <scope>NUCLEOTIDE SEQUENCE</scope>
    <source>
        <strain evidence="3">Irish</strain>
        <tissue evidence="3">Whole body</tissue>
    </source>
</reference>
<dbReference type="AlphaFoldDB" id="A0AA39EXR0"/>
<dbReference type="PANTHER" id="PTHR21505:SF15">
    <property type="entry name" value="RE18252P"/>
    <property type="match status" value="1"/>
</dbReference>
<keyword evidence="4" id="KW-1185">Reference proteome</keyword>
<feature type="region of interest" description="Disordered" evidence="1">
    <location>
        <begin position="217"/>
        <end position="237"/>
    </location>
</feature>
<dbReference type="PROSITE" id="PS51029">
    <property type="entry name" value="MADF"/>
    <property type="match status" value="1"/>
</dbReference>
<accession>A0AA39EXR0</accession>
<evidence type="ECO:0000313" key="4">
    <source>
        <dbReference type="Proteomes" id="UP001168990"/>
    </source>
</evidence>
<dbReference type="InterPro" id="IPR006578">
    <property type="entry name" value="MADF-dom"/>
</dbReference>
<feature type="region of interest" description="Disordered" evidence="1">
    <location>
        <begin position="117"/>
        <end position="153"/>
    </location>
</feature>
<reference evidence="3" key="2">
    <citation type="submission" date="2023-03" db="EMBL/GenBank/DDBJ databases">
        <authorList>
            <person name="Inwood S.N."/>
            <person name="Skelly J.G."/>
            <person name="Guhlin J."/>
            <person name="Harrop T.W.R."/>
            <person name="Goldson S.G."/>
            <person name="Dearden P.K."/>
        </authorList>
    </citation>
    <scope>NUCLEOTIDE SEQUENCE</scope>
    <source>
        <strain evidence="3">Irish</strain>
        <tissue evidence="3">Whole body</tissue>
    </source>
</reference>
<dbReference type="SMART" id="SM00595">
    <property type="entry name" value="MADF"/>
    <property type="match status" value="1"/>
</dbReference>
<feature type="domain" description="MADF" evidence="2">
    <location>
        <begin position="10"/>
        <end position="99"/>
    </location>
</feature>
<evidence type="ECO:0000259" key="2">
    <source>
        <dbReference type="PROSITE" id="PS51029"/>
    </source>
</evidence>
<proteinExistence type="predicted"/>
<organism evidence="3 4">
    <name type="scientific">Microctonus aethiopoides</name>
    <dbReference type="NCBI Taxonomy" id="144406"/>
    <lineage>
        <taxon>Eukaryota</taxon>
        <taxon>Metazoa</taxon>
        <taxon>Ecdysozoa</taxon>
        <taxon>Arthropoda</taxon>
        <taxon>Hexapoda</taxon>
        <taxon>Insecta</taxon>
        <taxon>Pterygota</taxon>
        <taxon>Neoptera</taxon>
        <taxon>Endopterygota</taxon>
        <taxon>Hymenoptera</taxon>
        <taxon>Apocrita</taxon>
        <taxon>Ichneumonoidea</taxon>
        <taxon>Braconidae</taxon>
        <taxon>Euphorinae</taxon>
        <taxon>Microctonus</taxon>
    </lineage>
</organism>
<comment type="caution">
    <text evidence="3">The sequence shown here is derived from an EMBL/GenBank/DDBJ whole genome shotgun (WGS) entry which is preliminary data.</text>
</comment>
<feature type="compositionally biased region" description="Acidic residues" evidence="1">
    <location>
        <begin position="117"/>
        <end position="131"/>
    </location>
</feature>
<gene>
    <name evidence="3" type="ORF">PV328_011265</name>
</gene>
<protein>
    <recommendedName>
        <fullName evidence="2">MADF domain-containing protein</fullName>
    </recommendedName>
</protein>
<dbReference type="Pfam" id="PF10545">
    <property type="entry name" value="MADF_DNA_bdg"/>
    <property type="match status" value="1"/>
</dbReference>